<evidence type="ECO:0000313" key="7">
    <source>
        <dbReference type="Proteomes" id="UP001138709"/>
    </source>
</evidence>
<reference evidence="6" key="2">
    <citation type="journal article" date="2021" name="Syst. Appl. Microbiol.">
        <title>Roseomonas hellenica sp. nov., isolated from roots of wild-growing Alkanna tinctoria.</title>
        <authorList>
            <person name="Rat A."/>
            <person name="Naranjo H.D."/>
            <person name="Lebbe L."/>
            <person name="Cnockaert M."/>
            <person name="Krigas N."/>
            <person name="Grigoriadou K."/>
            <person name="Maloupa E."/>
            <person name="Willems A."/>
        </authorList>
    </citation>
    <scope>NUCLEOTIDE SEQUENCE</scope>
    <source>
        <strain evidence="6">LMG 31228</strain>
    </source>
</reference>
<evidence type="ECO:0000256" key="3">
    <source>
        <dbReference type="ARBA" id="ARBA00022827"/>
    </source>
</evidence>
<dbReference type="InterPro" id="IPR036188">
    <property type="entry name" value="FAD/NAD-bd_sf"/>
</dbReference>
<evidence type="ECO:0000259" key="5">
    <source>
        <dbReference type="Pfam" id="PF00890"/>
    </source>
</evidence>
<dbReference type="Proteomes" id="UP001138709">
    <property type="component" value="Unassembled WGS sequence"/>
</dbReference>
<dbReference type="InterPro" id="IPR003953">
    <property type="entry name" value="FAD-dep_OxRdtase_2_FAD-bd"/>
</dbReference>
<gene>
    <name evidence="6" type="ORF">GXW74_12915</name>
</gene>
<evidence type="ECO:0000256" key="2">
    <source>
        <dbReference type="ARBA" id="ARBA00022630"/>
    </source>
</evidence>
<keyword evidence="2" id="KW-0285">Flavoprotein</keyword>
<protein>
    <submittedName>
        <fullName evidence="6">FAD-dependent oxidoreductase</fullName>
    </submittedName>
</protein>
<keyword evidence="3" id="KW-0274">FAD</keyword>
<dbReference type="Gene3D" id="3.50.50.60">
    <property type="entry name" value="FAD/NAD(P)-binding domain"/>
    <property type="match status" value="2"/>
</dbReference>
<dbReference type="GO" id="GO:0016491">
    <property type="term" value="F:oxidoreductase activity"/>
    <property type="evidence" value="ECO:0007669"/>
    <property type="project" value="UniProtKB-KW"/>
</dbReference>
<keyword evidence="7" id="KW-1185">Reference proteome</keyword>
<keyword evidence="4" id="KW-0560">Oxidoreductase</keyword>
<name>A0A9X9XCF4_9PROT</name>
<sequence>MTRAETDVLVLGSGGAGLVAALAAAAQGLSVTVLEKTGRVGGTTAMSGAGTWIPANHLAAAAGIADSEDEALAYIRAAAPEGWAAAEEALWQAFVHAAPEMLRFVEARTPLRFALTPEPDPLRTLPGAKARGRMMSPLPLSRWRAGRFAFRIRRSTIPEIFTYHEAVETDLYHHPYRTAASLWPKLLWRLLTNTRGKGTALITGLLRGCLDHGVQVHLSARAVELTRDADGAVTGAVVERGGQRETWVARSGVVIATGGFEWDAGMLAEHFPGPVDYLGSPSANTGDGQRMAAEAGAALARMDQATLTPSVPVPYEGRLLAQPVPFHTERNAMLVNRHGRRFVNELTFNIGEAIDARDPVSGEPVHLPVWVITDIRMLRQVPPVRWGAKADPGWMRQAPDLASLAALIGVPPARLEESVARFNAAAAAGEDTEFGRPAKVTAGAPADKRRRIGMEAIGEPPFLAFPFSRSILGTKGGARTNEHGEVLRPDGSVIPGLFACGVAMANPIGTRNVGTGTTIGPNMTWGYICGQRLARRNRAG</sequence>
<comment type="caution">
    <text evidence="6">The sequence shown here is derived from an EMBL/GenBank/DDBJ whole genome shotgun (WGS) entry which is preliminary data.</text>
</comment>
<evidence type="ECO:0000256" key="1">
    <source>
        <dbReference type="ARBA" id="ARBA00001974"/>
    </source>
</evidence>
<feature type="domain" description="FAD-dependent oxidoreductase 2 FAD-binding" evidence="5">
    <location>
        <begin position="7"/>
        <end position="518"/>
    </location>
</feature>
<comment type="cofactor">
    <cofactor evidence="1">
        <name>FAD</name>
        <dbReference type="ChEBI" id="CHEBI:57692"/>
    </cofactor>
</comment>
<dbReference type="EMBL" id="JAAEDL010000011">
    <property type="protein sequence ID" value="MBR0681390.1"/>
    <property type="molecule type" value="Genomic_DNA"/>
</dbReference>
<evidence type="ECO:0000313" key="6">
    <source>
        <dbReference type="EMBL" id="MBR0681390.1"/>
    </source>
</evidence>
<organism evidence="6 7">
    <name type="scientific">Neoroseomonas eburnea</name>
    <dbReference type="NCBI Taxonomy" id="1346889"/>
    <lineage>
        <taxon>Bacteria</taxon>
        <taxon>Pseudomonadati</taxon>
        <taxon>Pseudomonadota</taxon>
        <taxon>Alphaproteobacteria</taxon>
        <taxon>Acetobacterales</taxon>
        <taxon>Acetobacteraceae</taxon>
        <taxon>Neoroseomonas</taxon>
    </lineage>
</organism>
<dbReference type="SUPFAM" id="SSF56425">
    <property type="entry name" value="Succinate dehydrogenase/fumarate reductase flavoprotein, catalytic domain"/>
    <property type="match status" value="1"/>
</dbReference>
<reference evidence="6" key="1">
    <citation type="submission" date="2020-01" db="EMBL/GenBank/DDBJ databases">
        <authorList>
            <person name="Rat A."/>
        </authorList>
    </citation>
    <scope>NUCLEOTIDE SEQUENCE</scope>
    <source>
        <strain evidence="6">LMG 31228</strain>
    </source>
</reference>
<dbReference type="RefSeq" id="WP_211846920.1">
    <property type="nucleotide sequence ID" value="NZ_JAAEDL010000011.1"/>
</dbReference>
<dbReference type="AlphaFoldDB" id="A0A9X9XCF4"/>
<dbReference type="SUPFAM" id="SSF51905">
    <property type="entry name" value="FAD/NAD(P)-binding domain"/>
    <property type="match status" value="1"/>
</dbReference>
<accession>A0A9X9XCF4</accession>
<dbReference type="PANTHER" id="PTHR43400:SF10">
    <property type="entry name" value="3-OXOSTEROID 1-DEHYDROGENASE"/>
    <property type="match status" value="1"/>
</dbReference>
<dbReference type="GO" id="GO:0008202">
    <property type="term" value="P:steroid metabolic process"/>
    <property type="evidence" value="ECO:0007669"/>
    <property type="project" value="UniProtKB-ARBA"/>
</dbReference>
<dbReference type="InterPro" id="IPR050315">
    <property type="entry name" value="FAD-oxidoreductase_2"/>
</dbReference>
<dbReference type="InterPro" id="IPR027477">
    <property type="entry name" value="Succ_DH/fumarate_Rdtase_cat_sf"/>
</dbReference>
<evidence type="ECO:0000256" key="4">
    <source>
        <dbReference type="ARBA" id="ARBA00023002"/>
    </source>
</evidence>
<proteinExistence type="predicted"/>
<dbReference type="PANTHER" id="PTHR43400">
    <property type="entry name" value="FUMARATE REDUCTASE"/>
    <property type="match status" value="1"/>
</dbReference>
<dbReference type="Pfam" id="PF00890">
    <property type="entry name" value="FAD_binding_2"/>
    <property type="match status" value="1"/>
</dbReference>